<proteinExistence type="predicted"/>
<dbReference type="EMBL" id="HBIN01004858">
    <property type="protein sequence ID" value="CAE0433137.1"/>
    <property type="molecule type" value="Transcribed_RNA"/>
</dbReference>
<reference evidence="2" key="1">
    <citation type="submission" date="2021-01" db="EMBL/GenBank/DDBJ databases">
        <authorList>
            <person name="Corre E."/>
            <person name="Pelletier E."/>
            <person name="Niang G."/>
            <person name="Scheremetjew M."/>
            <person name="Finn R."/>
            <person name="Kale V."/>
            <person name="Holt S."/>
            <person name="Cochrane G."/>
            <person name="Meng A."/>
            <person name="Brown T."/>
            <person name="Cohen L."/>
        </authorList>
    </citation>
    <scope>NUCLEOTIDE SEQUENCE</scope>
    <source>
        <strain evidence="2">GSBS06</strain>
    </source>
</reference>
<gene>
    <name evidence="2" type="ORF">ASTO00021_LOCUS3458</name>
</gene>
<feature type="region of interest" description="Disordered" evidence="1">
    <location>
        <begin position="1"/>
        <end position="35"/>
    </location>
</feature>
<sequence length="102" mass="11378">MTNRMEEQKKWLSEGKIPVPFRNESSGVDPLPKDADPKEWFARRGWPMGQVAGSIDSIESAKDIIDDMVKVAVHQLSQASTMIDMQTKSETSTMVSLPSARL</sequence>
<organism evidence="2">
    <name type="scientific">Aplanochytrium stocchinoi</name>
    <dbReference type="NCBI Taxonomy" id="215587"/>
    <lineage>
        <taxon>Eukaryota</taxon>
        <taxon>Sar</taxon>
        <taxon>Stramenopiles</taxon>
        <taxon>Bigyra</taxon>
        <taxon>Labyrinthulomycetes</taxon>
        <taxon>Thraustochytrida</taxon>
        <taxon>Thraustochytriidae</taxon>
        <taxon>Aplanochytrium</taxon>
    </lineage>
</organism>
<dbReference type="AlphaFoldDB" id="A0A7S3PE63"/>
<evidence type="ECO:0000256" key="1">
    <source>
        <dbReference type="SAM" id="MobiDB-lite"/>
    </source>
</evidence>
<protein>
    <submittedName>
        <fullName evidence="2">Uncharacterized protein</fullName>
    </submittedName>
</protein>
<evidence type="ECO:0000313" key="2">
    <source>
        <dbReference type="EMBL" id="CAE0433137.1"/>
    </source>
</evidence>
<feature type="compositionally biased region" description="Basic and acidic residues" evidence="1">
    <location>
        <begin position="1"/>
        <end position="13"/>
    </location>
</feature>
<name>A0A7S3PE63_9STRA</name>
<accession>A0A7S3PE63</accession>